<proteinExistence type="predicted"/>
<evidence type="ECO:0000313" key="1">
    <source>
        <dbReference type="EMBL" id="RXJ52710.1"/>
    </source>
</evidence>
<reference evidence="1 2" key="1">
    <citation type="submission" date="2019-01" db="EMBL/GenBank/DDBJ databases">
        <title>Genome sequence of the Antarctic species Gelidibacter gilvus ACAM 158(T).</title>
        <authorList>
            <person name="Bowman J.P."/>
        </authorList>
    </citation>
    <scope>NUCLEOTIDE SEQUENCE [LARGE SCALE GENOMIC DNA]</scope>
    <source>
        <strain evidence="1 2">IC158</strain>
    </source>
</reference>
<dbReference type="Gene3D" id="2.40.160.20">
    <property type="match status" value="1"/>
</dbReference>
<dbReference type="OrthoDB" id="1142271at2"/>
<dbReference type="AlphaFoldDB" id="A0A4V1LNG7"/>
<name>A0A4V1LNG7_9FLAO</name>
<sequence length="268" mass="30707">MAPSLKQLSIVSVFIMGISTGFSQNRFTNELGIIVGPTAFQSDFGERRDFESTAGNTGFGIGIVHFMNFEDTPGYKPYDYFNHHFKLRSELSFNTTKLKHFGKWADPSKTGVNADKLRAHTGETQNIDIGMQLDYFPFSLREFSYATNSFTPFISFGIHYTFYNPKVSTSYGDGNAKNLDNFYGPWHRYSNGTIRDTEFVNIQSGTTFSLVGSVGTRYKVSYYSDFMLDLRWQHYFSDKVDGLNHILPSNKSNDYMVWLNIGFIHYFD</sequence>
<keyword evidence="2" id="KW-1185">Reference proteome</keyword>
<gene>
    <name evidence="1" type="ORF">ESZ48_03180</name>
</gene>
<dbReference type="NCBIfam" id="NF047659">
    <property type="entry name" value="THC0290_0291_fam"/>
    <property type="match status" value="1"/>
</dbReference>
<dbReference type="RefSeq" id="WP_129015844.1">
    <property type="nucleotide sequence ID" value="NZ_SDDZ01000001.1"/>
</dbReference>
<comment type="caution">
    <text evidence="1">The sequence shown here is derived from an EMBL/GenBank/DDBJ whole genome shotgun (WGS) entry which is preliminary data.</text>
</comment>
<accession>A0A4V1LNG7</accession>
<protein>
    <submittedName>
        <fullName evidence="1">Glutamate dehydrogenase</fullName>
    </submittedName>
</protein>
<organism evidence="1 2">
    <name type="scientific">Gelidibacter gilvus</name>
    <dbReference type="NCBI Taxonomy" id="59602"/>
    <lineage>
        <taxon>Bacteria</taxon>
        <taxon>Pseudomonadati</taxon>
        <taxon>Bacteroidota</taxon>
        <taxon>Flavobacteriia</taxon>
        <taxon>Flavobacteriales</taxon>
        <taxon>Flavobacteriaceae</taxon>
        <taxon>Gelidibacter</taxon>
    </lineage>
</organism>
<evidence type="ECO:0000313" key="2">
    <source>
        <dbReference type="Proteomes" id="UP000289792"/>
    </source>
</evidence>
<dbReference type="Proteomes" id="UP000289792">
    <property type="component" value="Unassembled WGS sequence"/>
</dbReference>
<dbReference type="EMBL" id="SDDZ01000001">
    <property type="protein sequence ID" value="RXJ52710.1"/>
    <property type="molecule type" value="Genomic_DNA"/>
</dbReference>